<evidence type="ECO:0000313" key="13">
    <source>
        <dbReference type="Proteomes" id="UP000237144"/>
    </source>
</evidence>
<keyword evidence="6" id="KW-0833">Ubl conjugation pathway</keyword>
<dbReference type="AlphaFoldDB" id="A0A2S5AZM1"/>
<evidence type="ECO:0000256" key="2">
    <source>
        <dbReference type="ARBA" id="ARBA00022618"/>
    </source>
</evidence>
<evidence type="ECO:0000256" key="5">
    <source>
        <dbReference type="ARBA" id="ARBA00022776"/>
    </source>
</evidence>
<keyword evidence="4 9" id="KW-0863">Zinc-finger</keyword>
<evidence type="ECO:0000256" key="3">
    <source>
        <dbReference type="ARBA" id="ARBA00022723"/>
    </source>
</evidence>
<feature type="compositionally biased region" description="Acidic residues" evidence="10">
    <location>
        <begin position="41"/>
        <end position="52"/>
    </location>
</feature>
<dbReference type="GO" id="GO:0008270">
    <property type="term" value="F:zinc ion binding"/>
    <property type="evidence" value="ECO:0007669"/>
    <property type="project" value="UniProtKB-KW"/>
</dbReference>
<evidence type="ECO:0000256" key="6">
    <source>
        <dbReference type="ARBA" id="ARBA00022786"/>
    </source>
</evidence>
<evidence type="ECO:0000313" key="12">
    <source>
        <dbReference type="EMBL" id="POY69988.1"/>
    </source>
</evidence>
<dbReference type="InterPro" id="IPR024991">
    <property type="entry name" value="RING-H2_APC11"/>
</dbReference>
<keyword evidence="8" id="KW-0131">Cell cycle</keyword>
<comment type="caution">
    <text evidence="12">The sequence shown here is derived from an EMBL/GenBank/DDBJ whole genome shotgun (WGS) entry which is preliminary data.</text>
</comment>
<sequence>MKVTINHYHAVATWKWNLKPNHDSMTDDGAAPSGGRTEGAEGQEDDDDDDDDDDDVCGICRVAFDGCCPDCKIPGDGCPPVWGECTHVFHLHCLTKWLATESSKGQCPMDRRQWITAGSPGGVVQIGQPLPQTIIAATT</sequence>
<dbReference type="GO" id="GO:0005680">
    <property type="term" value="C:anaphase-promoting complex"/>
    <property type="evidence" value="ECO:0007669"/>
    <property type="project" value="InterPro"/>
</dbReference>
<dbReference type="STRING" id="741276.A0A2S5AZM1"/>
<dbReference type="GO" id="GO:0051301">
    <property type="term" value="P:cell division"/>
    <property type="evidence" value="ECO:0007669"/>
    <property type="project" value="UniProtKB-KW"/>
</dbReference>
<dbReference type="GO" id="GO:0061630">
    <property type="term" value="F:ubiquitin protein ligase activity"/>
    <property type="evidence" value="ECO:0007669"/>
    <property type="project" value="InterPro"/>
</dbReference>
<dbReference type="PROSITE" id="PS50089">
    <property type="entry name" value="ZF_RING_2"/>
    <property type="match status" value="1"/>
</dbReference>
<name>A0A2S5AZM1_9BASI</name>
<dbReference type="GO" id="GO:0031145">
    <property type="term" value="P:anaphase-promoting complex-dependent catabolic process"/>
    <property type="evidence" value="ECO:0007669"/>
    <property type="project" value="InterPro"/>
</dbReference>
<evidence type="ECO:0000256" key="1">
    <source>
        <dbReference type="ARBA" id="ARBA00013928"/>
    </source>
</evidence>
<feature type="domain" description="RING-type" evidence="11">
    <location>
        <begin position="68"/>
        <end position="111"/>
    </location>
</feature>
<dbReference type="EMBL" id="PJQD01000156">
    <property type="protein sequence ID" value="POY69988.1"/>
    <property type="molecule type" value="Genomic_DNA"/>
</dbReference>
<dbReference type="InterPro" id="IPR013083">
    <property type="entry name" value="Znf_RING/FYVE/PHD"/>
</dbReference>
<dbReference type="Pfam" id="PF12861">
    <property type="entry name" value="zf-ANAPC11"/>
    <property type="match status" value="1"/>
</dbReference>
<dbReference type="PANTHER" id="PTHR11210">
    <property type="entry name" value="RING BOX"/>
    <property type="match status" value="1"/>
</dbReference>
<dbReference type="CDD" id="cd16456">
    <property type="entry name" value="RING-H2_APC11"/>
    <property type="match status" value="1"/>
</dbReference>
<evidence type="ECO:0000256" key="9">
    <source>
        <dbReference type="PROSITE-ProRule" id="PRU00175"/>
    </source>
</evidence>
<evidence type="ECO:0000256" key="7">
    <source>
        <dbReference type="ARBA" id="ARBA00022833"/>
    </source>
</evidence>
<dbReference type="GO" id="GO:0097602">
    <property type="term" value="F:cullin family protein binding"/>
    <property type="evidence" value="ECO:0007669"/>
    <property type="project" value="InterPro"/>
</dbReference>
<organism evidence="12 13">
    <name type="scientific">Rhodotorula taiwanensis</name>
    <dbReference type="NCBI Taxonomy" id="741276"/>
    <lineage>
        <taxon>Eukaryota</taxon>
        <taxon>Fungi</taxon>
        <taxon>Dikarya</taxon>
        <taxon>Basidiomycota</taxon>
        <taxon>Pucciniomycotina</taxon>
        <taxon>Microbotryomycetes</taxon>
        <taxon>Sporidiobolales</taxon>
        <taxon>Sporidiobolaceae</taxon>
        <taxon>Rhodotorula</taxon>
    </lineage>
</organism>
<evidence type="ECO:0000259" key="11">
    <source>
        <dbReference type="PROSITE" id="PS50089"/>
    </source>
</evidence>
<accession>A0A2S5AZM1</accession>
<keyword evidence="2" id="KW-0132">Cell division</keyword>
<dbReference type="Gene3D" id="3.30.40.10">
    <property type="entry name" value="Zinc/RING finger domain, C3HC4 (zinc finger)"/>
    <property type="match status" value="1"/>
</dbReference>
<keyword evidence="7" id="KW-0862">Zinc</keyword>
<feature type="region of interest" description="Disordered" evidence="10">
    <location>
        <begin position="21"/>
        <end position="52"/>
    </location>
</feature>
<dbReference type="Proteomes" id="UP000237144">
    <property type="component" value="Unassembled WGS sequence"/>
</dbReference>
<protein>
    <recommendedName>
        <fullName evidence="1">Anaphase-promoting complex subunit 11</fullName>
    </recommendedName>
</protein>
<gene>
    <name evidence="12" type="ORF">BMF94_7032</name>
</gene>
<evidence type="ECO:0000256" key="10">
    <source>
        <dbReference type="SAM" id="MobiDB-lite"/>
    </source>
</evidence>
<evidence type="ECO:0000256" key="4">
    <source>
        <dbReference type="ARBA" id="ARBA00022771"/>
    </source>
</evidence>
<dbReference type="InterPro" id="IPR051031">
    <property type="entry name" value="RING-box_E3_Ubiquitin_Ligase"/>
</dbReference>
<proteinExistence type="predicted"/>
<dbReference type="OrthoDB" id="1681166at2759"/>
<keyword evidence="3" id="KW-0479">Metal-binding</keyword>
<dbReference type="SUPFAM" id="SSF57850">
    <property type="entry name" value="RING/U-box"/>
    <property type="match status" value="1"/>
</dbReference>
<reference evidence="12 13" key="1">
    <citation type="journal article" date="2018" name="Front. Microbiol.">
        <title>Prospects for Fungal Bioremediation of Acidic Radioactive Waste Sites: Characterization and Genome Sequence of Rhodotorula taiwanensis MD1149.</title>
        <authorList>
            <person name="Tkavc R."/>
            <person name="Matrosova V.Y."/>
            <person name="Grichenko O.E."/>
            <person name="Gostincar C."/>
            <person name="Volpe R.P."/>
            <person name="Klimenkova P."/>
            <person name="Gaidamakova E.K."/>
            <person name="Zhou C.E."/>
            <person name="Stewart B.J."/>
            <person name="Lyman M.G."/>
            <person name="Malfatti S.A."/>
            <person name="Rubinfeld B."/>
            <person name="Courtot M."/>
            <person name="Singh J."/>
            <person name="Dalgard C.L."/>
            <person name="Hamilton T."/>
            <person name="Frey K.G."/>
            <person name="Gunde-Cimerman N."/>
            <person name="Dugan L."/>
            <person name="Daly M.J."/>
        </authorList>
    </citation>
    <scope>NUCLEOTIDE SEQUENCE [LARGE SCALE GENOMIC DNA]</scope>
    <source>
        <strain evidence="12 13">MD1149</strain>
    </source>
</reference>
<evidence type="ECO:0000256" key="8">
    <source>
        <dbReference type="ARBA" id="ARBA00023306"/>
    </source>
</evidence>
<dbReference type="InterPro" id="IPR001841">
    <property type="entry name" value="Znf_RING"/>
</dbReference>
<keyword evidence="5" id="KW-0498">Mitosis</keyword>
<keyword evidence="13" id="KW-1185">Reference proteome</keyword>